<keyword evidence="5" id="KW-1185">Reference proteome</keyword>
<evidence type="ECO:0000256" key="3">
    <source>
        <dbReference type="PROSITE-ProRule" id="PRU00708"/>
    </source>
</evidence>
<evidence type="ECO:0000256" key="1">
    <source>
        <dbReference type="ARBA" id="ARBA00007626"/>
    </source>
</evidence>
<dbReference type="Proteomes" id="UP000634136">
    <property type="component" value="Unassembled WGS sequence"/>
</dbReference>
<dbReference type="OrthoDB" id="1146105at2759"/>
<dbReference type="SUPFAM" id="SSF81901">
    <property type="entry name" value="HCP-like"/>
    <property type="match status" value="1"/>
</dbReference>
<protein>
    <submittedName>
        <fullName evidence="4">Pentatricopeptide repeat-containing protein</fullName>
    </submittedName>
</protein>
<dbReference type="InterPro" id="IPR002885">
    <property type="entry name" value="PPR_rpt"/>
</dbReference>
<dbReference type="InterPro" id="IPR011990">
    <property type="entry name" value="TPR-like_helical_dom_sf"/>
</dbReference>
<dbReference type="Pfam" id="PF01535">
    <property type="entry name" value="PPR"/>
    <property type="match status" value="2"/>
</dbReference>
<comment type="caution">
    <text evidence="4">The sequence shown here is derived from an EMBL/GenBank/DDBJ whole genome shotgun (WGS) entry which is preliminary data.</text>
</comment>
<dbReference type="GO" id="GO:0003729">
    <property type="term" value="F:mRNA binding"/>
    <property type="evidence" value="ECO:0007669"/>
    <property type="project" value="UniProtKB-ARBA"/>
</dbReference>
<dbReference type="Pfam" id="PF13812">
    <property type="entry name" value="PPR_3"/>
    <property type="match status" value="1"/>
</dbReference>
<accession>A0A834TXV6</accession>
<gene>
    <name evidence="4" type="ORF">G2W53_012307</name>
</gene>
<feature type="repeat" description="PPR" evidence="3">
    <location>
        <begin position="418"/>
        <end position="452"/>
    </location>
</feature>
<dbReference type="PROSITE" id="PS51375">
    <property type="entry name" value="PPR"/>
    <property type="match status" value="1"/>
</dbReference>
<keyword evidence="2" id="KW-0677">Repeat</keyword>
<dbReference type="Gene3D" id="1.25.40.10">
    <property type="entry name" value="Tetratricopeptide repeat domain"/>
    <property type="match status" value="2"/>
</dbReference>
<organism evidence="4 5">
    <name type="scientific">Senna tora</name>
    <dbReference type="NCBI Taxonomy" id="362788"/>
    <lineage>
        <taxon>Eukaryota</taxon>
        <taxon>Viridiplantae</taxon>
        <taxon>Streptophyta</taxon>
        <taxon>Embryophyta</taxon>
        <taxon>Tracheophyta</taxon>
        <taxon>Spermatophyta</taxon>
        <taxon>Magnoliopsida</taxon>
        <taxon>eudicotyledons</taxon>
        <taxon>Gunneridae</taxon>
        <taxon>Pentapetalae</taxon>
        <taxon>rosids</taxon>
        <taxon>fabids</taxon>
        <taxon>Fabales</taxon>
        <taxon>Fabaceae</taxon>
        <taxon>Caesalpinioideae</taxon>
        <taxon>Cassia clade</taxon>
        <taxon>Senna</taxon>
    </lineage>
</organism>
<proteinExistence type="inferred from homology"/>
<evidence type="ECO:0000313" key="4">
    <source>
        <dbReference type="EMBL" id="KAF7829974.1"/>
    </source>
</evidence>
<evidence type="ECO:0000313" key="5">
    <source>
        <dbReference type="Proteomes" id="UP000634136"/>
    </source>
</evidence>
<dbReference type="EMBL" id="JAAIUW010000005">
    <property type="protein sequence ID" value="KAF7829974.1"/>
    <property type="molecule type" value="Genomic_DNA"/>
</dbReference>
<comment type="similarity">
    <text evidence="1">Belongs to the PPR family. P subfamily.</text>
</comment>
<reference evidence="4" key="1">
    <citation type="submission" date="2020-09" db="EMBL/GenBank/DDBJ databases">
        <title>Genome-Enabled Discovery of Anthraquinone Biosynthesis in Senna tora.</title>
        <authorList>
            <person name="Kang S.-H."/>
            <person name="Pandey R.P."/>
            <person name="Lee C.-M."/>
            <person name="Sim J.-S."/>
            <person name="Jeong J.-T."/>
            <person name="Choi B.-S."/>
            <person name="Jung M."/>
            <person name="Ginzburg D."/>
            <person name="Zhao K."/>
            <person name="Won S.Y."/>
            <person name="Oh T.-J."/>
            <person name="Yu Y."/>
            <person name="Kim N.-H."/>
            <person name="Lee O.R."/>
            <person name="Lee T.-H."/>
            <person name="Bashyal P."/>
            <person name="Kim T.-S."/>
            <person name="Lee W.-H."/>
            <person name="Kawkins C."/>
            <person name="Kim C.-K."/>
            <person name="Kim J.S."/>
            <person name="Ahn B.O."/>
            <person name="Rhee S.Y."/>
            <person name="Sohng J.K."/>
        </authorList>
    </citation>
    <scope>NUCLEOTIDE SEQUENCE</scope>
    <source>
        <tissue evidence="4">Leaf</tissue>
    </source>
</reference>
<sequence length="573" mass="66186">MKPRDAPQFCLNDDRRAPICSKIPIERMRSYLWGFRGFRQCTALELNEVMLSYYGPDRQHRSSMAANRLLFAGLERYKFLFGVQSLWRPIASRASAFDVIVTPINSLKKQILGLKSSKLTPISVLQNWVDQGNNLSTSDLRRISKALFLSKRYHQALEILTWMENQKRIRMSPADYAAKLELIIQMHGLTEAEEYFMCLPDISSQKAAYLLLLRGYVRNRQTSKAEAFMRRLYDLGLVVSPHPYNEMMKLYLATYEYHKIPLVIQLMKRNKIPCNVLSYNLWMNACGEREGYGVAAAEMVFTEMRKDMNVEVGWSSLATLANVYMKAEQCDKAILVLRNAEKKLSNCNRLGYFFLITLYASLKEKEGVLRLWKASKAVGGRVTCANYMCVLSCLIKLGDIVEAEKIFVEWESNCQKYDIRVSNVLLGAYMRNGMMEKAESLHIRTLERGGCPNYKTWEILMEGYVKSQRMDKAIIAMKRAFAMLKDCDWRPPHELVLAIAEDFEKRGNFEYANEYITDIHNFGLANLSLYKILLRMHLSANKPPIQILKMMDKDKIEVDNETLAILRGFNFNG</sequence>
<dbReference type="PANTHER" id="PTHR45717:SF13">
    <property type="entry name" value="OS02G0796400 PROTEIN"/>
    <property type="match status" value="1"/>
</dbReference>
<dbReference type="AlphaFoldDB" id="A0A834TXV6"/>
<dbReference type="GO" id="GO:0005739">
    <property type="term" value="C:mitochondrion"/>
    <property type="evidence" value="ECO:0007669"/>
    <property type="project" value="TreeGrafter"/>
</dbReference>
<evidence type="ECO:0000256" key="2">
    <source>
        <dbReference type="ARBA" id="ARBA00022737"/>
    </source>
</evidence>
<name>A0A834TXV6_9FABA</name>
<dbReference type="PANTHER" id="PTHR45717">
    <property type="entry name" value="OS12G0527900 PROTEIN"/>
    <property type="match status" value="1"/>
</dbReference>